<keyword evidence="4" id="KW-1185">Reference proteome</keyword>
<comment type="caution">
    <text evidence="3">The sequence shown here is derived from an EMBL/GenBank/DDBJ whole genome shotgun (WGS) entry which is preliminary data.</text>
</comment>
<reference evidence="3 4" key="1">
    <citation type="journal article" date="2020" name="IScience">
        <title>Genome Sequencing of the Endangered Kingdonia uniflora (Circaeasteraceae, Ranunculales) Reveals Potential Mechanisms of Evolutionary Specialization.</title>
        <authorList>
            <person name="Sun Y."/>
            <person name="Deng T."/>
            <person name="Zhang A."/>
            <person name="Moore M.J."/>
            <person name="Landis J.B."/>
            <person name="Lin N."/>
            <person name="Zhang H."/>
            <person name="Zhang X."/>
            <person name="Huang J."/>
            <person name="Zhang X."/>
            <person name="Sun H."/>
            <person name="Wang H."/>
        </authorList>
    </citation>
    <scope>NUCLEOTIDE SEQUENCE [LARGE SCALE GENOMIC DNA]</scope>
    <source>
        <strain evidence="3">TB1705</strain>
        <tissue evidence="3">Leaf</tissue>
    </source>
</reference>
<dbReference type="PROSITE" id="PS51375">
    <property type="entry name" value="PPR"/>
    <property type="match status" value="1"/>
</dbReference>
<dbReference type="Proteomes" id="UP000541444">
    <property type="component" value="Unassembled WGS sequence"/>
</dbReference>
<gene>
    <name evidence="3" type="ORF">GIB67_018135</name>
</gene>
<evidence type="ECO:0000313" key="3">
    <source>
        <dbReference type="EMBL" id="KAF6168295.1"/>
    </source>
</evidence>
<dbReference type="InterPro" id="IPR046960">
    <property type="entry name" value="PPR_At4g14850-like_plant"/>
</dbReference>
<name>A0A7J7NM79_9MAGN</name>
<dbReference type="Pfam" id="PF13041">
    <property type="entry name" value="PPR_2"/>
    <property type="match status" value="1"/>
</dbReference>
<dbReference type="Gene3D" id="1.25.40.10">
    <property type="entry name" value="Tetratricopeptide repeat domain"/>
    <property type="match status" value="1"/>
</dbReference>
<proteinExistence type="predicted"/>
<dbReference type="NCBIfam" id="TIGR00756">
    <property type="entry name" value="PPR"/>
    <property type="match status" value="1"/>
</dbReference>
<dbReference type="EMBL" id="JACGCM010000697">
    <property type="protein sequence ID" value="KAF6168295.1"/>
    <property type="molecule type" value="Genomic_DNA"/>
</dbReference>
<dbReference type="Pfam" id="PF01535">
    <property type="entry name" value="PPR"/>
    <property type="match status" value="1"/>
</dbReference>
<feature type="repeat" description="PPR" evidence="2">
    <location>
        <begin position="24"/>
        <end position="60"/>
    </location>
</feature>
<dbReference type="AlphaFoldDB" id="A0A7J7NM79"/>
<dbReference type="PANTHER" id="PTHR47926">
    <property type="entry name" value="PENTATRICOPEPTIDE REPEAT-CONTAINING PROTEIN"/>
    <property type="match status" value="1"/>
</dbReference>
<sequence length="199" mass="22111">MDFYAICGSGNEGAKVFDEMSNRDTVAWNVLISCYVRNGRTWNAFSLFDVMQRPENGCKPDNVTCLLFLQGSAQLCGLSFGEKVYDYVEEHGYGKLVKICNSLIAIYTRCGCMDKTIRVFRGYSGVSRYAHEGHGHLDCIDYWAGDKWTISVAVDLSHCLFSSIEGPHKSSLMATKHDSTATPVVATGDVIQARMKHLV</sequence>
<accession>A0A7J7NM79</accession>
<evidence type="ECO:0008006" key="5">
    <source>
        <dbReference type="Google" id="ProtNLM"/>
    </source>
</evidence>
<dbReference type="InterPro" id="IPR002885">
    <property type="entry name" value="PPR_rpt"/>
</dbReference>
<protein>
    <recommendedName>
        <fullName evidence="5">Pentatricopeptide repeat-containing protein</fullName>
    </recommendedName>
</protein>
<dbReference type="InterPro" id="IPR011990">
    <property type="entry name" value="TPR-like_helical_dom_sf"/>
</dbReference>
<evidence type="ECO:0000256" key="2">
    <source>
        <dbReference type="PROSITE-ProRule" id="PRU00708"/>
    </source>
</evidence>
<evidence type="ECO:0000313" key="4">
    <source>
        <dbReference type="Proteomes" id="UP000541444"/>
    </source>
</evidence>
<dbReference type="PANTHER" id="PTHR47926:SF469">
    <property type="entry name" value="DYW DOMAIN-CONTAINING PROTEIN"/>
    <property type="match status" value="1"/>
</dbReference>
<dbReference type="GO" id="GO:0003723">
    <property type="term" value="F:RNA binding"/>
    <property type="evidence" value="ECO:0007669"/>
    <property type="project" value="InterPro"/>
</dbReference>
<keyword evidence="1" id="KW-0677">Repeat</keyword>
<organism evidence="3 4">
    <name type="scientific">Kingdonia uniflora</name>
    <dbReference type="NCBI Taxonomy" id="39325"/>
    <lineage>
        <taxon>Eukaryota</taxon>
        <taxon>Viridiplantae</taxon>
        <taxon>Streptophyta</taxon>
        <taxon>Embryophyta</taxon>
        <taxon>Tracheophyta</taxon>
        <taxon>Spermatophyta</taxon>
        <taxon>Magnoliopsida</taxon>
        <taxon>Ranunculales</taxon>
        <taxon>Circaeasteraceae</taxon>
        <taxon>Kingdonia</taxon>
    </lineage>
</organism>
<dbReference type="GO" id="GO:0009451">
    <property type="term" value="P:RNA modification"/>
    <property type="evidence" value="ECO:0007669"/>
    <property type="project" value="InterPro"/>
</dbReference>
<evidence type="ECO:0000256" key="1">
    <source>
        <dbReference type="ARBA" id="ARBA00022737"/>
    </source>
</evidence>
<dbReference type="OrthoDB" id="185373at2759"/>